<keyword evidence="2 5" id="KW-0812">Transmembrane</keyword>
<evidence type="ECO:0000313" key="8">
    <source>
        <dbReference type="Proteomes" id="UP000638188"/>
    </source>
</evidence>
<comment type="subcellular location">
    <subcellularLocation>
        <location evidence="1">Membrane</location>
        <topology evidence="1">Multi-pass membrane protein</topology>
    </subcellularLocation>
</comment>
<feature type="transmembrane region" description="Helical" evidence="5">
    <location>
        <begin position="124"/>
        <end position="144"/>
    </location>
</feature>
<dbReference type="PANTHER" id="PTHR32322">
    <property type="entry name" value="INNER MEMBRANE TRANSPORTER"/>
    <property type="match status" value="1"/>
</dbReference>
<dbReference type="RefSeq" id="WP_150276114.1">
    <property type="nucleotide sequence ID" value="NZ_BMFF01000002.1"/>
</dbReference>
<dbReference type="EMBL" id="BMFF01000002">
    <property type="protein sequence ID" value="GGC91212.1"/>
    <property type="molecule type" value="Genomic_DNA"/>
</dbReference>
<accession>A0ABQ1P5V8</accession>
<dbReference type="PANTHER" id="PTHR32322:SF9">
    <property type="entry name" value="AMINO-ACID METABOLITE EFFLUX PUMP-RELATED"/>
    <property type="match status" value="1"/>
</dbReference>
<dbReference type="Pfam" id="PF00892">
    <property type="entry name" value="EamA"/>
    <property type="match status" value="1"/>
</dbReference>
<sequence length="290" mass="29768">MPAAAERTLALPTLLMAGIAMLAFAGNSVLCRLALADTRIDAASFTVLRIVSGAIVLWLLLSLRKRARPASGNWAGALALTVYAAAFSFAYIRLDTGTGALLLFGAVQLSMLAFGLFRGERLSPAATAGLVLATIGVLALLLPGSSAPPLGSALIMLVSGLAWGAYSLLGRGSVDPLATTADNFLRSVPLVLLAALPFLDRINWDTEGALYAILSGALTSALGYAIWYSALRGLGAMQAASLQLSVPILAAVAGVLLLGEPLSLRMLVAAVAVIGGLAIVLKARMSRARA</sequence>
<evidence type="ECO:0000259" key="6">
    <source>
        <dbReference type="Pfam" id="PF00892"/>
    </source>
</evidence>
<feature type="transmembrane region" description="Helical" evidence="5">
    <location>
        <begin position="264"/>
        <end position="281"/>
    </location>
</feature>
<feature type="transmembrane region" description="Helical" evidence="5">
    <location>
        <begin position="98"/>
        <end position="117"/>
    </location>
</feature>
<keyword evidence="8" id="KW-1185">Reference proteome</keyword>
<feature type="transmembrane region" description="Helical" evidence="5">
    <location>
        <begin position="208"/>
        <end position="227"/>
    </location>
</feature>
<evidence type="ECO:0000256" key="3">
    <source>
        <dbReference type="ARBA" id="ARBA00022989"/>
    </source>
</evidence>
<gene>
    <name evidence="7" type="ORF">GCM10007418_08610</name>
</gene>
<reference evidence="8" key="1">
    <citation type="journal article" date="2019" name="Int. J. Syst. Evol. Microbiol.">
        <title>The Global Catalogue of Microorganisms (GCM) 10K type strain sequencing project: providing services to taxonomists for standard genome sequencing and annotation.</title>
        <authorList>
            <consortium name="The Broad Institute Genomics Platform"/>
            <consortium name="The Broad Institute Genome Sequencing Center for Infectious Disease"/>
            <person name="Wu L."/>
            <person name="Ma J."/>
        </authorList>
    </citation>
    <scope>NUCLEOTIDE SEQUENCE [LARGE SCALE GENOMIC DNA]</scope>
    <source>
        <strain evidence="8">CGMCC 1.12482</strain>
    </source>
</reference>
<feature type="domain" description="EamA" evidence="6">
    <location>
        <begin position="153"/>
        <end position="281"/>
    </location>
</feature>
<dbReference type="InterPro" id="IPR000620">
    <property type="entry name" value="EamA_dom"/>
</dbReference>
<evidence type="ECO:0000256" key="4">
    <source>
        <dbReference type="ARBA" id="ARBA00023136"/>
    </source>
</evidence>
<dbReference type="InterPro" id="IPR037185">
    <property type="entry name" value="EmrE-like"/>
</dbReference>
<feature type="transmembrane region" description="Helical" evidence="5">
    <location>
        <begin position="9"/>
        <end position="30"/>
    </location>
</feature>
<name>A0ABQ1P5V8_9GAMM</name>
<evidence type="ECO:0000313" key="7">
    <source>
        <dbReference type="EMBL" id="GGC91212.1"/>
    </source>
</evidence>
<dbReference type="InterPro" id="IPR050638">
    <property type="entry name" value="AA-Vitamin_Transporters"/>
</dbReference>
<proteinExistence type="predicted"/>
<feature type="transmembrane region" description="Helical" evidence="5">
    <location>
        <begin position="73"/>
        <end position="92"/>
    </location>
</feature>
<organism evidence="7 8">
    <name type="scientific">Halopseudomonas salina</name>
    <dbReference type="NCBI Taxonomy" id="1323744"/>
    <lineage>
        <taxon>Bacteria</taxon>
        <taxon>Pseudomonadati</taxon>
        <taxon>Pseudomonadota</taxon>
        <taxon>Gammaproteobacteria</taxon>
        <taxon>Pseudomonadales</taxon>
        <taxon>Pseudomonadaceae</taxon>
        <taxon>Halopseudomonas</taxon>
    </lineage>
</organism>
<feature type="transmembrane region" description="Helical" evidence="5">
    <location>
        <begin position="42"/>
        <end position="61"/>
    </location>
</feature>
<feature type="transmembrane region" description="Helical" evidence="5">
    <location>
        <begin position="150"/>
        <end position="172"/>
    </location>
</feature>
<feature type="transmembrane region" description="Helical" evidence="5">
    <location>
        <begin position="239"/>
        <end position="258"/>
    </location>
</feature>
<evidence type="ECO:0000256" key="1">
    <source>
        <dbReference type="ARBA" id="ARBA00004141"/>
    </source>
</evidence>
<keyword evidence="4 5" id="KW-0472">Membrane</keyword>
<protein>
    <recommendedName>
        <fullName evidence="6">EamA domain-containing protein</fullName>
    </recommendedName>
</protein>
<dbReference type="Proteomes" id="UP000638188">
    <property type="component" value="Unassembled WGS sequence"/>
</dbReference>
<keyword evidence="3 5" id="KW-1133">Transmembrane helix</keyword>
<evidence type="ECO:0000256" key="2">
    <source>
        <dbReference type="ARBA" id="ARBA00022692"/>
    </source>
</evidence>
<comment type="caution">
    <text evidence="7">The sequence shown here is derived from an EMBL/GenBank/DDBJ whole genome shotgun (WGS) entry which is preliminary data.</text>
</comment>
<dbReference type="SUPFAM" id="SSF103481">
    <property type="entry name" value="Multidrug resistance efflux transporter EmrE"/>
    <property type="match status" value="2"/>
</dbReference>
<feature type="transmembrane region" description="Helical" evidence="5">
    <location>
        <begin position="184"/>
        <end position="202"/>
    </location>
</feature>
<evidence type="ECO:0000256" key="5">
    <source>
        <dbReference type="SAM" id="Phobius"/>
    </source>
</evidence>